<proteinExistence type="predicted"/>
<reference evidence="7 8" key="1">
    <citation type="submission" date="2015-10" db="EMBL/GenBank/DDBJ databases">
        <title>Butyribacter intestini gen. nov., sp. nov., a butyric acid-producing bacterium of the family Lachnospiraceae isolated from the human faeces.</title>
        <authorList>
            <person name="Zou Y."/>
            <person name="Xue W."/>
            <person name="Luo G."/>
            <person name="Lv M."/>
        </authorList>
    </citation>
    <scope>NUCLEOTIDE SEQUENCE [LARGE SCALE GENOMIC DNA]</scope>
    <source>
        <strain evidence="7 8">TF01-11</strain>
    </source>
</reference>
<feature type="transmembrane region" description="Helical" evidence="6">
    <location>
        <begin position="263"/>
        <end position="284"/>
    </location>
</feature>
<keyword evidence="4 6" id="KW-1133">Transmembrane helix</keyword>
<name>A0AAW3JRD3_9FIRM</name>
<keyword evidence="5 6" id="KW-0472">Membrane</keyword>
<feature type="transmembrane region" description="Helical" evidence="6">
    <location>
        <begin position="223"/>
        <end position="243"/>
    </location>
</feature>
<sequence length="301" mass="34803">MKNKKIIDISDNRTLLSKFSYLYAKINRLMNHFKKAALSAFAGQAAFFMILSFFPFFMFLLSLFRYTPFTKSMLLKTASALVPEYFRNYLGSIINEIYNVQTGAVLSATIIVAIWLGSKAFLSLIQGLNSVYNLDETRNYIIIRIYSFFYTVVFAILIVVILTVIVFGNKLYYYIRQHFPFTEKPLASIINVRAVISFLVLFLFFWLLYVILPNRKATFTHQLPGALVASAGWLIFSYIYSFYVNNINNYSKFYGPMTTMALLMLWLYACMYILFLGGMLNHLLEKKIPAKAKKLTNNSKI</sequence>
<evidence type="ECO:0000256" key="4">
    <source>
        <dbReference type="ARBA" id="ARBA00022989"/>
    </source>
</evidence>
<dbReference type="PANTHER" id="PTHR30213:SF0">
    <property type="entry name" value="UPF0761 MEMBRANE PROTEIN YIHY"/>
    <property type="match status" value="1"/>
</dbReference>
<gene>
    <name evidence="7" type="ORF">APZ18_08175</name>
</gene>
<keyword evidence="3 6" id="KW-0812">Transmembrane</keyword>
<keyword evidence="2" id="KW-1003">Cell membrane</keyword>
<dbReference type="Pfam" id="PF03631">
    <property type="entry name" value="Virul_fac_BrkB"/>
    <property type="match status" value="1"/>
</dbReference>
<dbReference type="EMBL" id="LLKB01000005">
    <property type="protein sequence ID" value="KQC84699.1"/>
    <property type="molecule type" value="Genomic_DNA"/>
</dbReference>
<dbReference type="AlphaFoldDB" id="A0AAW3JRD3"/>
<dbReference type="NCBIfam" id="TIGR00765">
    <property type="entry name" value="yihY_not_rbn"/>
    <property type="match status" value="1"/>
</dbReference>
<evidence type="ECO:0000256" key="5">
    <source>
        <dbReference type="ARBA" id="ARBA00023136"/>
    </source>
</evidence>
<evidence type="ECO:0000256" key="6">
    <source>
        <dbReference type="SAM" id="Phobius"/>
    </source>
</evidence>
<keyword evidence="8" id="KW-1185">Reference proteome</keyword>
<dbReference type="PIRSF" id="PIRSF035875">
    <property type="entry name" value="RNase_BN"/>
    <property type="match status" value="1"/>
</dbReference>
<evidence type="ECO:0000256" key="2">
    <source>
        <dbReference type="ARBA" id="ARBA00022475"/>
    </source>
</evidence>
<evidence type="ECO:0000256" key="3">
    <source>
        <dbReference type="ARBA" id="ARBA00022692"/>
    </source>
</evidence>
<protein>
    <recommendedName>
        <fullName evidence="9">YihY family inner membrane protein</fullName>
    </recommendedName>
</protein>
<dbReference type="InterPro" id="IPR017039">
    <property type="entry name" value="Virul_fac_BrkB"/>
</dbReference>
<organism evidence="7 8">
    <name type="scientific">Butyribacter intestini</name>
    <dbReference type="NCBI Taxonomy" id="1703332"/>
    <lineage>
        <taxon>Bacteria</taxon>
        <taxon>Bacillati</taxon>
        <taxon>Bacillota</taxon>
        <taxon>Clostridia</taxon>
        <taxon>Lachnospirales</taxon>
        <taxon>Lachnospiraceae</taxon>
        <taxon>Butyribacter</taxon>
    </lineage>
</organism>
<evidence type="ECO:0000313" key="7">
    <source>
        <dbReference type="EMBL" id="KQC84699.1"/>
    </source>
</evidence>
<comment type="subcellular location">
    <subcellularLocation>
        <location evidence="1">Cell membrane</location>
        <topology evidence="1">Multi-pass membrane protein</topology>
    </subcellularLocation>
</comment>
<feature type="transmembrane region" description="Helical" evidence="6">
    <location>
        <begin position="145"/>
        <end position="168"/>
    </location>
</feature>
<dbReference type="PANTHER" id="PTHR30213">
    <property type="entry name" value="INNER MEMBRANE PROTEIN YHJD"/>
    <property type="match status" value="1"/>
</dbReference>
<evidence type="ECO:0000313" key="8">
    <source>
        <dbReference type="Proteomes" id="UP000050833"/>
    </source>
</evidence>
<dbReference type="RefSeq" id="WP_055943677.1">
    <property type="nucleotide sequence ID" value="NZ_LLKB01000005.1"/>
</dbReference>
<accession>A0AAW3JRD3</accession>
<comment type="caution">
    <text evidence="7">The sequence shown here is derived from an EMBL/GenBank/DDBJ whole genome shotgun (WGS) entry which is preliminary data.</text>
</comment>
<dbReference type="GO" id="GO:0005886">
    <property type="term" value="C:plasma membrane"/>
    <property type="evidence" value="ECO:0007669"/>
    <property type="project" value="UniProtKB-SubCell"/>
</dbReference>
<feature type="transmembrane region" description="Helical" evidence="6">
    <location>
        <begin position="104"/>
        <end position="125"/>
    </location>
</feature>
<dbReference type="Proteomes" id="UP000050833">
    <property type="component" value="Unassembled WGS sequence"/>
</dbReference>
<evidence type="ECO:0000256" key="1">
    <source>
        <dbReference type="ARBA" id="ARBA00004651"/>
    </source>
</evidence>
<feature type="transmembrane region" description="Helical" evidence="6">
    <location>
        <begin position="36"/>
        <end position="64"/>
    </location>
</feature>
<evidence type="ECO:0008006" key="9">
    <source>
        <dbReference type="Google" id="ProtNLM"/>
    </source>
</evidence>
<feature type="transmembrane region" description="Helical" evidence="6">
    <location>
        <begin position="188"/>
        <end position="211"/>
    </location>
</feature>